<organism evidence="1 2">
    <name type="scientific">Dentiscutata heterogama</name>
    <dbReference type="NCBI Taxonomy" id="1316150"/>
    <lineage>
        <taxon>Eukaryota</taxon>
        <taxon>Fungi</taxon>
        <taxon>Fungi incertae sedis</taxon>
        <taxon>Mucoromycota</taxon>
        <taxon>Glomeromycotina</taxon>
        <taxon>Glomeromycetes</taxon>
        <taxon>Diversisporales</taxon>
        <taxon>Gigasporaceae</taxon>
        <taxon>Dentiscutata</taxon>
    </lineage>
</organism>
<name>A0ACA9Q594_9GLOM</name>
<gene>
    <name evidence="1" type="ORF">DHETER_LOCUS13795</name>
</gene>
<protein>
    <submittedName>
        <fullName evidence="1">2694_t:CDS:1</fullName>
    </submittedName>
</protein>
<dbReference type="Proteomes" id="UP000789702">
    <property type="component" value="Unassembled WGS sequence"/>
</dbReference>
<feature type="non-terminal residue" evidence="1">
    <location>
        <position position="54"/>
    </location>
</feature>
<reference evidence="1" key="1">
    <citation type="submission" date="2021-06" db="EMBL/GenBank/DDBJ databases">
        <authorList>
            <person name="Kallberg Y."/>
            <person name="Tangrot J."/>
            <person name="Rosling A."/>
        </authorList>
    </citation>
    <scope>NUCLEOTIDE SEQUENCE</scope>
    <source>
        <strain evidence="1">IL203A</strain>
    </source>
</reference>
<feature type="non-terminal residue" evidence="1">
    <location>
        <position position="1"/>
    </location>
</feature>
<keyword evidence="2" id="KW-1185">Reference proteome</keyword>
<proteinExistence type="predicted"/>
<sequence length="54" mass="6173">LFMHKNALAVSGDKQFHIFEIMFLAVENTRSDTILEFVSSSSSGNIKYRFNSED</sequence>
<evidence type="ECO:0000313" key="2">
    <source>
        <dbReference type="Proteomes" id="UP000789702"/>
    </source>
</evidence>
<comment type="caution">
    <text evidence="1">The sequence shown here is derived from an EMBL/GenBank/DDBJ whole genome shotgun (WGS) entry which is preliminary data.</text>
</comment>
<dbReference type="EMBL" id="CAJVPU010039370">
    <property type="protein sequence ID" value="CAG8736897.1"/>
    <property type="molecule type" value="Genomic_DNA"/>
</dbReference>
<evidence type="ECO:0000313" key="1">
    <source>
        <dbReference type="EMBL" id="CAG8736897.1"/>
    </source>
</evidence>
<accession>A0ACA9Q594</accession>